<proteinExistence type="predicted"/>
<dbReference type="Proteomes" id="UP000288983">
    <property type="component" value="Unassembled WGS sequence"/>
</dbReference>
<dbReference type="PANTHER" id="PTHR48081:SF8">
    <property type="entry name" value="ALPHA_BETA HYDROLASE FOLD-3 DOMAIN-CONTAINING PROTEIN-RELATED"/>
    <property type="match status" value="1"/>
</dbReference>
<name>A0A443ZEH8_9PSED</name>
<dbReference type="InterPro" id="IPR013094">
    <property type="entry name" value="AB_hydrolase_3"/>
</dbReference>
<feature type="region of interest" description="Disordered" evidence="2">
    <location>
        <begin position="1"/>
        <end position="27"/>
    </location>
</feature>
<evidence type="ECO:0000313" key="4">
    <source>
        <dbReference type="EMBL" id="RWU17105.1"/>
    </source>
</evidence>
<feature type="domain" description="Alpha/beta hydrolase fold-3" evidence="3">
    <location>
        <begin position="113"/>
        <end position="320"/>
    </location>
</feature>
<evidence type="ECO:0000256" key="1">
    <source>
        <dbReference type="ARBA" id="ARBA00022801"/>
    </source>
</evidence>
<dbReference type="GO" id="GO:0016787">
    <property type="term" value="F:hydrolase activity"/>
    <property type="evidence" value="ECO:0007669"/>
    <property type="project" value="UniProtKB-KW"/>
</dbReference>
<dbReference type="RefSeq" id="WP_128326525.1">
    <property type="nucleotide sequence ID" value="NZ_QJRG01000050.1"/>
</dbReference>
<dbReference type="PANTHER" id="PTHR48081">
    <property type="entry name" value="AB HYDROLASE SUPERFAMILY PROTEIN C4A8.06C"/>
    <property type="match status" value="1"/>
</dbReference>
<dbReference type="SUPFAM" id="SSF53474">
    <property type="entry name" value="alpha/beta-Hydrolases"/>
    <property type="match status" value="1"/>
</dbReference>
<dbReference type="InterPro" id="IPR029058">
    <property type="entry name" value="AB_hydrolase_fold"/>
</dbReference>
<reference evidence="4 5" key="1">
    <citation type="submission" date="2018-06" db="EMBL/GenBank/DDBJ databases">
        <title>Bacteria isolated from soil of Wuhan.</title>
        <authorList>
            <person name="Wei X."/>
            <person name="Chunhua H."/>
        </authorList>
    </citation>
    <scope>NUCLEOTIDE SEQUENCE [LARGE SCALE GENOMIC DNA]</scope>
    <source>
        <strain evidence="5">xwS2</strain>
    </source>
</reference>
<organism evidence="4 5">
    <name type="scientific">Pseudomonas alkylphenolica</name>
    <dbReference type="NCBI Taxonomy" id="237609"/>
    <lineage>
        <taxon>Bacteria</taxon>
        <taxon>Pseudomonadati</taxon>
        <taxon>Pseudomonadota</taxon>
        <taxon>Gammaproteobacteria</taxon>
        <taxon>Pseudomonadales</taxon>
        <taxon>Pseudomonadaceae</taxon>
        <taxon>Pseudomonas</taxon>
    </lineage>
</organism>
<dbReference type="AlphaFoldDB" id="A0A443ZEH8"/>
<protein>
    <submittedName>
        <fullName evidence="4">Lipase</fullName>
    </submittedName>
</protein>
<keyword evidence="1" id="KW-0378">Hydrolase</keyword>
<evidence type="ECO:0000256" key="2">
    <source>
        <dbReference type="SAM" id="MobiDB-lite"/>
    </source>
</evidence>
<dbReference type="InterPro" id="IPR050300">
    <property type="entry name" value="GDXG_lipolytic_enzyme"/>
</dbReference>
<dbReference type="OrthoDB" id="9806180at2"/>
<dbReference type="Gene3D" id="3.40.50.1820">
    <property type="entry name" value="alpha/beta hydrolase"/>
    <property type="match status" value="1"/>
</dbReference>
<accession>A0A443ZEH8</accession>
<sequence length="438" mass="47396">MTAPHEPPAAKRRNRSRPGRGDVSGMPLVRRAQRPDRDARAFLRILNVATRLRPVERYSLRELREVWRLTALALSRQPRVATVTDVVIEGPAGPIELRIFAPQQRDQLLPAFLWFHGGGFVVGGLDTAESICRSTVCNADCISIAVRYRLAPEHDLAAGREDCLAALHWIAEHGATQGIDTARLAIGGDSAGGNICAAVAQAAVSHGGPALCLQVLAYPATDLVQEFPSFVENAQGFMITETLLAQIKHTVAASFEALNPLDPWLSPRRSENFGGLPPAVIISAGFDPIRDDGLDYAARLRAAGVAVELVHYAGQFHGFLNFDAVIGAGRDALQRMGDSLAAAFRGEQAQDRTLEISDSPVARPSGLSAATAELTTSGLMTWVATERWSSTLLRQVSPTAVSTTRVVLRPLCLPLALMRRHLVARLDQRVAHRTFPET</sequence>
<comment type="caution">
    <text evidence="4">The sequence shown here is derived from an EMBL/GenBank/DDBJ whole genome shotgun (WGS) entry which is preliminary data.</text>
</comment>
<evidence type="ECO:0000259" key="3">
    <source>
        <dbReference type="Pfam" id="PF07859"/>
    </source>
</evidence>
<evidence type="ECO:0000313" key="5">
    <source>
        <dbReference type="Proteomes" id="UP000288983"/>
    </source>
</evidence>
<dbReference type="EMBL" id="QJRG01000050">
    <property type="protein sequence ID" value="RWU17105.1"/>
    <property type="molecule type" value="Genomic_DNA"/>
</dbReference>
<dbReference type="Pfam" id="PF07859">
    <property type="entry name" value="Abhydrolase_3"/>
    <property type="match status" value="1"/>
</dbReference>
<gene>
    <name evidence="4" type="ORF">DM813_27470</name>
</gene>